<dbReference type="EMBL" id="VAHF01000001">
    <property type="protein sequence ID" value="TXG71675.1"/>
    <property type="molecule type" value="Genomic_DNA"/>
</dbReference>
<evidence type="ECO:0000256" key="1">
    <source>
        <dbReference type="ARBA" id="ARBA00004191"/>
    </source>
</evidence>
<evidence type="ECO:0000256" key="7">
    <source>
        <dbReference type="ARBA" id="ARBA00023316"/>
    </source>
</evidence>
<dbReference type="GO" id="GO:0004650">
    <property type="term" value="F:polygalacturonase activity"/>
    <property type="evidence" value="ECO:0007669"/>
    <property type="project" value="InterPro"/>
</dbReference>
<dbReference type="FunFam" id="2.160.20.10:FF:000004">
    <property type="entry name" value="Pectin lyase-like superfamily protein"/>
    <property type="match status" value="1"/>
</dbReference>
<dbReference type="GO" id="GO:0071555">
    <property type="term" value="P:cell wall organization"/>
    <property type="evidence" value="ECO:0007669"/>
    <property type="project" value="UniProtKB-KW"/>
</dbReference>
<dbReference type="Proteomes" id="UP000323000">
    <property type="component" value="Chromosome 1"/>
</dbReference>
<keyword evidence="6 9" id="KW-0326">Glycosidase</keyword>
<evidence type="ECO:0000256" key="8">
    <source>
        <dbReference type="PROSITE-ProRule" id="PRU10052"/>
    </source>
</evidence>
<comment type="caution">
    <text evidence="11">The sequence shown here is derived from an EMBL/GenBank/DDBJ whole genome shotgun (WGS) entry which is preliminary data.</text>
</comment>
<evidence type="ECO:0000313" key="11">
    <source>
        <dbReference type="EMBL" id="TXG71675.1"/>
    </source>
</evidence>
<accession>A0A5C7IQZ4</accession>
<dbReference type="Gene3D" id="2.160.20.10">
    <property type="entry name" value="Single-stranded right-handed beta-helix, Pectin lyase-like"/>
    <property type="match status" value="1"/>
</dbReference>
<dbReference type="InterPro" id="IPR012334">
    <property type="entry name" value="Pectin_lyas_fold"/>
</dbReference>
<dbReference type="GO" id="GO:0005975">
    <property type="term" value="P:carbohydrate metabolic process"/>
    <property type="evidence" value="ECO:0007669"/>
    <property type="project" value="InterPro"/>
</dbReference>
<dbReference type="SMART" id="SM00710">
    <property type="entry name" value="PbH1"/>
    <property type="match status" value="3"/>
</dbReference>
<dbReference type="InterPro" id="IPR006626">
    <property type="entry name" value="PbH1"/>
</dbReference>
<keyword evidence="3" id="KW-0134">Cell wall</keyword>
<feature type="active site" evidence="8">
    <location>
        <position position="288"/>
    </location>
</feature>
<protein>
    <recommendedName>
        <fullName evidence="13">Pectate lyase superfamily protein domain-containing protein</fullName>
    </recommendedName>
</protein>
<keyword evidence="10" id="KW-0732">Signal</keyword>
<reference evidence="12" key="1">
    <citation type="journal article" date="2019" name="Gigascience">
        <title>De novo genome assembly of the endangered Acer yangbiense, a plant species with extremely small populations endemic to Yunnan Province, China.</title>
        <authorList>
            <person name="Yang J."/>
            <person name="Wariss H.M."/>
            <person name="Tao L."/>
            <person name="Zhang R."/>
            <person name="Yun Q."/>
            <person name="Hollingsworth P."/>
            <person name="Dao Z."/>
            <person name="Luo G."/>
            <person name="Guo H."/>
            <person name="Ma Y."/>
            <person name="Sun W."/>
        </authorList>
    </citation>
    <scope>NUCLEOTIDE SEQUENCE [LARGE SCALE GENOMIC DNA]</scope>
    <source>
        <strain evidence="12">cv. Malutang</strain>
    </source>
</reference>
<comment type="subcellular location">
    <subcellularLocation>
        <location evidence="1">Secreted</location>
        <location evidence="1">Cell wall</location>
    </subcellularLocation>
</comment>
<dbReference type="OrthoDB" id="187139at2759"/>
<evidence type="ECO:0000256" key="6">
    <source>
        <dbReference type="ARBA" id="ARBA00023295"/>
    </source>
</evidence>
<dbReference type="AlphaFoldDB" id="A0A5C7IQZ4"/>
<feature type="signal peptide" evidence="10">
    <location>
        <begin position="1"/>
        <end position="30"/>
    </location>
</feature>
<keyword evidence="12" id="KW-1185">Reference proteome</keyword>
<name>A0A5C7IQZ4_9ROSI</name>
<organism evidence="11 12">
    <name type="scientific">Acer yangbiense</name>
    <dbReference type="NCBI Taxonomy" id="1000413"/>
    <lineage>
        <taxon>Eukaryota</taxon>
        <taxon>Viridiplantae</taxon>
        <taxon>Streptophyta</taxon>
        <taxon>Embryophyta</taxon>
        <taxon>Tracheophyta</taxon>
        <taxon>Spermatophyta</taxon>
        <taxon>Magnoliopsida</taxon>
        <taxon>eudicotyledons</taxon>
        <taxon>Gunneridae</taxon>
        <taxon>Pentapetalae</taxon>
        <taxon>rosids</taxon>
        <taxon>malvids</taxon>
        <taxon>Sapindales</taxon>
        <taxon>Sapindaceae</taxon>
        <taxon>Hippocastanoideae</taxon>
        <taxon>Acereae</taxon>
        <taxon>Acer</taxon>
    </lineage>
</organism>
<dbReference type="PANTHER" id="PTHR31375">
    <property type="match status" value="1"/>
</dbReference>
<evidence type="ECO:0000256" key="4">
    <source>
        <dbReference type="ARBA" id="ARBA00022525"/>
    </source>
</evidence>
<evidence type="ECO:0000256" key="3">
    <source>
        <dbReference type="ARBA" id="ARBA00022512"/>
    </source>
</evidence>
<evidence type="ECO:0000256" key="5">
    <source>
        <dbReference type="ARBA" id="ARBA00022801"/>
    </source>
</evidence>
<keyword evidence="4" id="KW-0964">Secreted</keyword>
<dbReference type="Pfam" id="PF00295">
    <property type="entry name" value="Glyco_hydro_28"/>
    <property type="match status" value="1"/>
</dbReference>
<dbReference type="SUPFAM" id="SSF51126">
    <property type="entry name" value="Pectin lyase-like"/>
    <property type="match status" value="1"/>
</dbReference>
<evidence type="ECO:0000313" key="12">
    <source>
        <dbReference type="Proteomes" id="UP000323000"/>
    </source>
</evidence>
<dbReference type="InterPro" id="IPR011050">
    <property type="entry name" value="Pectin_lyase_fold/virulence"/>
</dbReference>
<evidence type="ECO:0000256" key="10">
    <source>
        <dbReference type="SAM" id="SignalP"/>
    </source>
</evidence>
<keyword evidence="7" id="KW-0961">Cell wall biogenesis/degradation</keyword>
<dbReference type="PROSITE" id="PS00502">
    <property type="entry name" value="POLYGALACTURONASE"/>
    <property type="match status" value="1"/>
</dbReference>
<sequence length="438" mass="47281">MAITRSSRAYTNNAKIVLVLFLVLAAICEANVVDDDDEFDVSEAMERAKADKADPSEKIFNVMKYGAMTGGHEDPTGEITDSNHAAFVQAFLAACHHTGKARVVIPTGTYVLGPVTFQGPCNNPEPLVVQIQGTLKAATDLSLFPGEGQEWFNFEDINGLIITGTGVFDGQGASAWKYRDPKTDNDAPGQRMPASIQFVNVTNAVMRGITSINSKGFHIFITQSQNIRLYHLRITAPENSPNTDGIHISQSNLIKVAKSVIATGDDCVGIIRGASNVSIKKVTCGPGHGISIGSLGKFENETDVRGIIVRNCTLIGTKNGVRIKTTEGKNPAHASGLIFQDIMMKDVKHPIVINQLYETKKDSIVKISDVHFTNIWGTSVSKVAVDLQCSKRSPCENVQFKDINLQYSGVESQVPFSSSCVNAKVGYTGSQFPPACNN</sequence>
<comment type="similarity">
    <text evidence="2 9">Belongs to the glycosyl hydrolase 28 family.</text>
</comment>
<proteinExistence type="inferred from homology"/>
<dbReference type="InterPro" id="IPR000743">
    <property type="entry name" value="Glyco_hydro_28"/>
</dbReference>
<keyword evidence="5 9" id="KW-0378">Hydrolase</keyword>
<evidence type="ECO:0000256" key="2">
    <source>
        <dbReference type="ARBA" id="ARBA00008834"/>
    </source>
</evidence>
<feature type="chain" id="PRO_5023129248" description="Pectate lyase superfamily protein domain-containing protein" evidence="10">
    <location>
        <begin position="31"/>
        <end position="438"/>
    </location>
</feature>
<gene>
    <name evidence="11" type="ORF">EZV62_000254</name>
</gene>
<evidence type="ECO:0008006" key="13">
    <source>
        <dbReference type="Google" id="ProtNLM"/>
    </source>
</evidence>
<evidence type="ECO:0000256" key="9">
    <source>
        <dbReference type="RuleBase" id="RU361169"/>
    </source>
</evidence>